<protein>
    <submittedName>
        <fullName evidence="5">16807_t:CDS:1</fullName>
    </submittedName>
</protein>
<organism evidence="5 6">
    <name type="scientific">Funneliformis mosseae</name>
    <name type="common">Endomycorrhizal fungus</name>
    <name type="synonym">Glomus mosseae</name>
    <dbReference type="NCBI Taxonomy" id="27381"/>
    <lineage>
        <taxon>Eukaryota</taxon>
        <taxon>Fungi</taxon>
        <taxon>Fungi incertae sedis</taxon>
        <taxon>Mucoromycota</taxon>
        <taxon>Glomeromycotina</taxon>
        <taxon>Glomeromycetes</taxon>
        <taxon>Glomerales</taxon>
        <taxon>Glomeraceae</taxon>
        <taxon>Funneliformis</taxon>
    </lineage>
</organism>
<proteinExistence type="predicted"/>
<evidence type="ECO:0000256" key="2">
    <source>
        <dbReference type="SAM" id="Phobius"/>
    </source>
</evidence>
<dbReference type="PANTHER" id="PTHR38118:SF2">
    <property type="entry name" value="CDP-ALCOHOL PHOSPHATIDYLTRANSFERASE PROTEIN"/>
    <property type="match status" value="1"/>
</dbReference>
<keyword evidence="2" id="KW-0472">Membrane</keyword>
<feature type="signal peptide" evidence="3">
    <location>
        <begin position="1"/>
        <end position="25"/>
    </location>
</feature>
<feature type="region of interest" description="Disordered" evidence="1">
    <location>
        <begin position="128"/>
        <end position="155"/>
    </location>
</feature>
<dbReference type="Pfam" id="PF24808">
    <property type="entry name" value="DUF7707"/>
    <property type="match status" value="1"/>
</dbReference>
<evidence type="ECO:0000313" key="5">
    <source>
        <dbReference type="EMBL" id="CAG8486461.1"/>
    </source>
</evidence>
<reference evidence="5" key="1">
    <citation type="submission" date="2021-06" db="EMBL/GenBank/DDBJ databases">
        <authorList>
            <person name="Kallberg Y."/>
            <person name="Tangrot J."/>
            <person name="Rosling A."/>
        </authorList>
    </citation>
    <scope>NUCLEOTIDE SEQUENCE</scope>
    <source>
        <strain evidence="5">87-6 pot B 2015</strain>
    </source>
</reference>
<keyword evidence="2" id="KW-0812">Transmembrane</keyword>
<evidence type="ECO:0000313" key="6">
    <source>
        <dbReference type="Proteomes" id="UP000789375"/>
    </source>
</evidence>
<keyword evidence="6" id="KW-1185">Reference proteome</keyword>
<comment type="caution">
    <text evidence="5">The sequence shown here is derived from an EMBL/GenBank/DDBJ whole genome shotgun (WGS) entry which is preliminary data.</text>
</comment>
<evidence type="ECO:0000256" key="1">
    <source>
        <dbReference type="SAM" id="MobiDB-lite"/>
    </source>
</evidence>
<feature type="domain" description="DUF7707" evidence="4">
    <location>
        <begin position="25"/>
        <end position="122"/>
    </location>
</feature>
<dbReference type="AlphaFoldDB" id="A0A9N8ZDK6"/>
<accession>A0A9N8ZDK6</accession>
<dbReference type="InterPro" id="IPR056124">
    <property type="entry name" value="DUF7707"/>
</dbReference>
<keyword evidence="2" id="KW-1133">Transmembrane helix</keyword>
<dbReference type="EMBL" id="CAJVPP010000479">
    <property type="protein sequence ID" value="CAG8486461.1"/>
    <property type="molecule type" value="Genomic_DNA"/>
</dbReference>
<keyword evidence="3" id="KW-0732">Signal</keyword>
<feature type="compositionally biased region" description="Polar residues" evidence="1">
    <location>
        <begin position="145"/>
        <end position="155"/>
    </location>
</feature>
<feature type="transmembrane region" description="Helical" evidence="2">
    <location>
        <begin position="165"/>
        <end position="185"/>
    </location>
</feature>
<gene>
    <name evidence="5" type="ORF">FMOSSE_LOCUS3298</name>
</gene>
<dbReference type="Proteomes" id="UP000789375">
    <property type="component" value="Unassembled WGS sequence"/>
</dbReference>
<dbReference type="PANTHER" id="PTHR38118">
    <property type="entry name" value="ANCHORED CELL WALL PROTEIN 11-RELATED"/>
    <property type="match status" value="1"/>
</dbReference>
<sequence length="191" mass="20511">MSQPKNLFFSALLLFVVLLVTRVYSFDPAQVDPKTKATWCNDQMATCTNICNDSGSGGVRTNFCKADTLEYSCICSNGLTPNSTEYTQTIPYFMCIADQETCTKGCGPAAQDCVNGCQKNCTATVIKPPTGPPTTVGDNGKIPDNSASPTNKPKNPNTLLNSASFMIPPIQGSFWLLFTLVITVLSRVNSA</sequence>
<name>A0A9N8ZDK6_FUNMO</name>
<evidence type="ECO:0000256" key="3">
    <source>
        <dbReference type="SAM" id="SignalP"/>
    </source>
</evidence>
<evidence type="ECO:0000259" key="4">
    <source>
        <dbReference type="Pfam" id="PF24808"/>
    </source>
</evidence>
<feature type="chain" id="PRO_5040206750" evidence="3">
    <location>
        <begin position="26"/>
        <end position="191"/>
    </location>
</feature>